<dbReference type="SUPFAM" id="SSF50249">
    <property type="entry name" value="Nucleic acid-binding proteins"/>
    <property type="match status" value="1"/>
</dbReference>
<reference evidence="14 15" key="1">
    <citation type="submission" date="2019-07" db="EMBL/GenBank/DDBJ databases">
        <title>Genome assembly of two rare yeast pathogens: Diutina rugosa and Trichomonascus ciferrii.</title>
        <authorList>
            <person name="Mixao V."/>
            <person name="Saus E."/>
            <person name="Hansen A."/>
            <person name="Lass-Flor C."/>
            <person name="Gabaldon T."/>
        </authorList>
    </citation>
    <scope>NUCLEOTIDE SEQUENCE [LARGE SCALE GENOMIC DNA]</scope>
    <source>
        <strain evidence="14 15">CBS 613</strain>
    </source>
</reference>
<dbReference type="GO" id="GO:0016887">
    <property type="term" value="F:ATP hydrolysis activity"/>
    <property type="evidence" value="ECO:0007669"/>
    <property type="project" value="RHEA"/>
</dbReference>
<feature type="compositionally biased region" description="Polar residues" evidence="12">
    <location>
        <begin position="14"/>
        <end position="31"/>
    </location>
</feature>
<dbReference type="InterPro" id="IPR001208">
    <property type="entry name" value="MCM_dom"/>
</dbReference>
<dbReference type="InterPro" id="IPR008047">
    <property type="entry name" value="MCM_4"/>
</dbReference>
<evidence type="ECO:0000256" key="1">
    <source>
        <dbReference type="ARBA" id="ARBA00004123"/>
    </source>
</evidence>
<feature type="domain" description="MCM C-terminal AAA(+) ATPase" evidence="13">
    <location>
        <begin position="488"/>
        <end position="694"/>
    </location>
</feature>
<dbReference type="EC" id="3.6.4.12" evidence="11"/>
<dbReference type="GO" id="GO:0003697">
    <property type="term" value="F:single-stranded DNA binding"/>
    <property type="evidence" value="ECO:0007669"/>
    <property type="project" value="TreeGrafter"/>
</dbReference>
<evidence type="ECO:0000313" key="15">
    <source>
        <dbReference type="Proteomes" id="UP000449547"/>
    </source>
</evidence>
<evidence type="ECO:0000259" key="13">
    <source>
        <dbReference type="PROSITE" id="PS50051"/>
    </source>
</evidence>
<gene>
    <name evidence="14" type="ORF">DIURU_005799</name>
</gene>
<dbReference type="RefSeq" id="XP_034009406.1">
    <property type="nucleotide sequence ID" value="XM_034158820.1"/>
</dbReference>
<evidence type="ECO:0000256" key="6">
    <source>
        <dbReference type="ARBA" id="ARBA00022806"/>
    </source>
</evidence>
<proteinExistence type="inferred from homology"/>
<dbReference type="GO" id="GO:0071162">
    <property type="term" value="C:CMG complex"/>
    <property type="evidence" value="ECO:0007669"/>
    <property type="project" value="UniProtKB-ARBA"/>
</dbReference>
<dbReference type="Gene3D" id="2.40.50.140">
    <property type="entry name" value="Nucleic acid-binding proteins"/>
    <property type="match status" value="1"/>
</dbReference>
<dbReference type="PANTHER" id="PTHR11630:SF66">
    <property type="entry name" value="DNA REPLICATION LICENSING FACTOR MCM4"/>
    <property type="match status" value="1"/>
</dbReference>
<dbReference type="Pfam" id="PF21128">
    <property type="entry name" value="WHD_MCM4"/>
    <property type="match status" value="1"/>
</dbReference>
<dbReference type="InterPro" id="IPR012340">
    <property type="entry name" value="NA-bd_OB-fold"/>
</dbReference>
<keyword evidence="15" id="KW-1185">Reference proteome</keyword>
<evidence type="ECO:0000313" key="14">
    <source>
        <dbReference type="EMBL" id="KAA8896427.1"/>
    </source>
</evidence>
<comment type="subcellular location">
    <subcellularLocation>
        <location evidence="1">Nucleus</location>
    </subcellularLocation>
</comment>
<dbReference type="GO" id="GO:0000727">
    <property type="term" value="P:double-strand break repair via break-induced replication"/>
    <property type="evidence" value="ECO:0007669"/>
    <property type="project" value="UniProtKB-ARBA"/>
</dbReference>
<dbReference type="Pfam" id="PF17855">
    <property type="entry name" value="MCM_lid"/>
    <property type="match status" value="1"/>
</dbReference>
<dbReference type="GO" id="GO:0006279">
    <property type="term" value="P:premeiotic DNA replication"/>
    <property type="evidence" value="ECO:0007669"/>
    <property type="project" value="UniProtKB-ARBA"/>
</dbReference>
<dbReference type="PROSITE" id="PS00847">
    <property type="entry name" value="MCM_1"/>
    <property type="match status" value="1"/>
</dbReference>
<dbReference type="GO" id="GO:0097373">
    <property type="term" value="C:MCM core complex"/>
    <property type="evidence" value="ECO:0007669"/>
    <property type="project" value="UniProtKB-ARBA"/>
</dbReference>
<comment type="subunit">
    <text evidence="11">Component of the MCM2-7 complex.</text>
</comment>
<dbReference type="GO" id="GO:0003688">
    <property type="term" value="F:DNA replication origin binding"/>
    <property type="evidence" value="ECO:0007669"/>
    <property type="project" value="UniProtKB-ARBA"/>
</dbReference>
<dbReference type="PROSITE" id="PS50051">
    <property type="entry name" value="MCM_2"/>
    <property type="match status" value="1"/>
</dbReference>
<dbReference type="Gene3D" id="3.40.50.300">
    <property type="entry name" value="P-loop containing nucleotide triphosphate hydrolases"/>
    <property type="match status" value="1"/>
</dbReference>
<evidence type="ECO:0000256" key="7">
    <source>
        <dbReference type="ARBA" id="ARBA00022840"/>
    </source>
</evidence>
<dbReference type="InterPro" id="IPR041562">
    <property type="entry name" value="MCM_lid"/>
</dbReference>
<dbReference type="FunFam" id="3.40.50.300:FF:000217">
    <property type="entry name" value="DNA helicase"/>
    <property type="match status" value="1"/>
</dbReference>
<evidence type="ECO:0000256" key="11">
    <source>
        <dbReference type="RuleBase" id="RU368062"/>
    </source>
</evidence>
<evidence type="ECO:0000256" key="2">
    <source>
        <dbReference type="ARBA" id="ARBA00008010"/>
    </source>
</evidence>
<keyword evidence="9 11" id="KW-0539">Nucleus</keyword>
<dbReference type="Proteomes" id="UP000449547">
    <property type="component" value="Unassembled WGS sequence"/>
</dbReference>
<dbReference type="GO" id="GO:0006267">
    <property type="term" value="P:pre-replicative complex assembly involved in nuclear cell cycle DNA replication"/>
    <property type="evidence" value="ECO:0007669"/>
    <property type="project" value="UniProtKB-ARBA"/>
</dbReference>
<feature type="compositionally biased region" description="Low complexity" evidence="12">
    <location>
        <begin position="1"/>
        <end position="13"/>
    </location>
</feature>
<keyword evidence="7 10" id="KW-0067">ATP-binding</keyword>
<comment type="catalytic activity">
    <reaction evidence="11">
        <text>ATP + H2O = ADP + phosphate + H(+)</text>
        <dbReference type="Rhea" id="RHEA:13065"/>
        <dbReference type="ChEBI" id="CHEBI:15377"/>
        <dbReference type="ChEBI" id="CHEBI:15378"/>
        <dbReference type="ChEBI" id="CHEBI:30616"/>
        <dbReference type="ChEBI" id="CHEBI:43474"/>
        <dbReference type="ChEBI" id="CHEBI:456216"/>
        <dbReference type="EC" id="3.6.4.12"/>
    </reaction>
</comment>
<feature type="region of interest" description="Disordered" evidence="12">
    <location>
        <begin position="1"/>
        <end position="140"/>
    </location>
</feature>
<dbReference type="Pfam" id="PF17207">
    <property type="entry name" value="MCM_OB"/>
    <property type="match status" value="1"/>
</dbReference>
<dbReference type="InterPro" id="IPR036388">
    <property type="entry name" value="WH-like_DNA-bd_sf"/>
</dbReference>
<dbReference type="GO" id="GO:1902975">
    <property type="term" value="P:mitotic DNA replication initiation"/>
    <property type="evidence" value="ECO:0007669"/>
    <property type="project" value="TreeGrafter"/>
</dbReference>
<evidence type="ECO:0000256" key="3">
    <source>
        <dbReference type="ARBA" id="ARBA00022705"/>
    </source>
</evidence>
<dbReference type="Gene3D" id="1.10.10.10">
    <property type="entry name" value="Winged helix-like DNA-binding domain superfamily/Winged helix DNA-binding domain"/>
    <property type="match status" value="1"/>
</dbReference>
<evidence type="ECO:0000256" key="5">
    <source>
        <dbReference type="ARBA" id="ARBA00022801"/>
    </source>
</evidence>
<keyword evidence="3 11" id="KW-0235">DNA replication</keyword>
<organism evidence="14 15">
    <name type="scientific">Diutina rugosa</name>
    <name type="common">Yeast</name>
    <name type="synonym">Candida rugosa</name>
    <dbReference type="NCBI Taxonomy" id="5481"/>
    <lineage>
        <taxon>Eukaryota</taxon>
        <taxon>Fungi</taxon>
        <taxon>Dikarya</taxon>
        <taxon>Ascomycota</taxon>
        <taxon>Saccharomycotina</taxon>
        <taxon>Pichiomycetes</taxon>
        <taxon>Debaryomycetaceae</taxon>
        <taxon>Diutina</taxon>
    </lineage>
</organism>
<keyword evidence="8 10" id="KW-0238">DNA-binding</keyword>
<comment type="caution">
    <text evidence="14">The sequence shown here is derived from an EMBL/GenBank/DDBJ whole genome shotgun (WGS) entry which is preliminary data.</text>
</comment>
<dbReference type="Gene3D" id="2.20.28.10">
    <property type="match status" value="1"/>
</dbReference>
<dbReference type="Gene3D" id="3.30.1640.10">
    <property type="entry name" value="mini-chromosome maintenance (MCM) complex, chain A, domain 1"/>
    <property type="match status" value="1"/>
</dbReference>
<dbReference type="VEuPathDB" id="FungiDB:DIURU_005799"/>
<dbReference type="InterPro" id="IPR027925">
    <property type="entry name" value="MCM_N"/>
</dbReference>
<evidence type="ECO:0000256" key="8">
    <source>
        <dbReference type="ARBA" id="ARBA00023125"/>
    </source>
</evidence>
<dbReference type="InterPro" id="IPR018525">
    <property type="entry name" value="MCM_CS"/>
</dbReference>
<comment type="function">
    <text evidence="11">Acts as component of the MCM2-7 complex (MCM complex) which is the replicative helicase essential for 'once per cell cycle' DNA replication initiation and elongation in eukaryotic cells. The active ATPase sites in the MCM2-7 ring are formed through the interaction surfaces of two neighboring subunits such that a critical structure of a conserved arginine finger motif is provided in trans relative to the ATP-binding site of the Walker A box of the adjacent subunit. The six ATPase active sites, however, are likely to contribute differentially to the complex helicase activity.</text>
</comment>
<evidence type="ECO:0000256" key="9">
    <source>
        <dbReference type="ARBA" id="ARBA00023242"/>
    </source>
</evidence>
<dbReference type="SMART" id="SM00350">
    <property type="entry name" value="MCM"/>
    <property type="match status" value="1"/>
</dbReference>
<dbReference type="GO" id="GO:0005524">
    <property type="term" value="F:ATP binding"/>
    <property type="evidence" value="ECO:0007669"/>
    <property type="project" value="UniProtKB-UniRule"/>
</dbReference>
<dbReference type="EMBL" id="SWFT01000165">
    <property type="protein sequence ID" value="KAA8896427.1"/>
    <property type="molecule type" value="Genomic_DNA"/>
</dbReference>
<dbReference type="GO" id="GO:0006271">
    <property type="term" value="P:DNA strand elongation involved in DNA replication"/>
    <property type="evidence" value="ECO:0007669"/>
    <property type="project" value="UniProtKB-ARBA"/>
</dbReference>
<dbReference type="PRINTS" id="PR01657">
    <property type="entry name" value="MCMFAMILY"/>
</dbReference>
<dbReference type="PANTHER" id="PTHR11630">
    <property type="entry name" value="DNA REPLICATION LICENSING FACTOR MCM FAMILY MEMBER"/>
    <property type="match status" value="1"/>
</dbReference>
<name>A0A642UEL1_DIURU</name>
<dbReference type="InterPro" id="IPR027417">
    <property type="entry name" value="P-loop_NTPase"/>
</dbReference>
<feature type="compositionally biased region" description="Low complexity" evidence="12">
    <location>
        <begin position="118"/>
        <end position="137"/>
    </location>
</feature>
<dbReference type="Pfam" id="PF00493">
    <property type="entry name" value="MCM"/>
    <property type="match status" value="1"/>
</dbReference>
<dbReference type="OrthoDB" id="10251574at2759"/>
<dbReference type="AlphaFoldDB" id="A0A642UEL1"/>
<dbReference type="OMA" id="AFFKCNV"/>
<dbReference type="SUPFAM" id="SSF52540">
    <property type="entry name" value="P-loop containing nucleoside triphosphate hydrolases"/>
    <property type="match status" value="1"/>
</dbReference>
<dbReference type="InterPro" id="IPR031327">
    <property type="entry name" value="MCM"/>
</dbReference>
<protein>
    <recommendedName>
        <fullName evidence="11">DNA replication licensing factor MCM4</fullName>
        <ecNumber evidence="11">3.6.4.12</ecNumber>
    </recommendedName>
</protein>
<dbReference type="FunFam" id="2.20.28.10:FF:000003">
    <property type="entry name" value="DNA helicase"/>
    <property type="match status" value="1"/>
</dbReference>
<comment type="similarity">
    <text evidence="2 10">Belongs to the MCM family.</text>
</comment>
<keyword evidence="5 11" id="KW-0378">Hydrolase</keyword>
<dbReference type="GO" id="GO:0042555">
    <property type="term" value="C:MCM complex"/>
    <property type="evidence" value="ECO:0007669"/>
    <property type="project" value="UniProtKB-UniRule"/>
</dbReference>
<feature type="compositionally biased region" description="Polar residues" evidence="12">
    <location>
        <begin position="62"/>
        <end position="76"/>
    </location>
</feature>
<keyword evidence="6 11" id="KW-0347">Helicase</keyword>
<dbReference type="GeneID" id="54784450"/>
<dbReference type="CDD" id="cd17755">
    <property type="entry name" value="MCM4"/>
    <property type="match status" value="1"/>
</dbReference>
<dbReference type="GO" id="GO:0017116">
    <property type="term" value="F:single-stranded DNA helicase activity"/>
    <property type="evidence" value="ECO:0007669"/>
    <property type="project" value="TreeGrafter"/>
</dbReference>
<dbReference type="Pfam" id="PF14551">
    <property type="entry name" value="MCM_N"/>
    <property type="match status" value="1"/>
</dbReference>
<evidence type="ECO:0000256" key="10">
    <source>
        <dbReference type="RuleBase" id="RU004070"/>
    </source>
</evidence>
<dbReference type="GO" id="GO:0043596">
    <property type="term" value="C:nuclear replication fork"/>
    <property type="evidence" value="ECO:0007669"/>
    <property type="project" value="UniProtKB-ARBA"/>
</dbReference>
<evidence type="ECO:0000256" key="12">
    <source>
        <dbReference type="SAM" id="MobiDB-lite"/>
    </source>
</evidence>
<dbReference type="InterPro" id="IPR033762">
    <property type="entry name" value="MCM_OB"/>
</dbReference>
<accession>A0A642UEL1</accession>
<dbReference type="PRINTS" id="PR01660">
    <property type="entry name" value="MCMPROTEIN4"/>
</dbReference>
<keyword evidence="4 10" id="KW-0547">Nucleotide-binding</keyword>
<dbReference type="GO" id="GO:0005656">
    <property type="term" value="C:nuclear pre-replicative complex"/>
    <property type="evidence" value="ECO:0007669"/>
    <property type="project" value="UniProtKB-ARBA"/>
</dbReference>
<sequence>MSSPPSEPSQSQPTNRRSTQRSTLDSQSQRDSQPHAPSSPLFVNPSSELGYPSSEGDRRMTGGSSPLHYSSSNPPTSDLGGQLMSDRERIQRRHRRGELQATSSPHQRRMLFSGEPESSTGRLGRGGMLSSSSALGTDPMTDGIAGDSRVIWGTNISVAEAQNTFRDFLLNFKYKYRRQLDDEIGIDDEEDNKFYYQQIMGVMIDTGADVLNLDARNLLSTPNTQKLYHQLVNYPAEIIPCMDQAIKECLMEIARDRNMPGDVVDNVETTMYNTRPYNVNIATKGIRELNPGDIDKLVTVKGLVLRTTSVIPDMKVAFFRCNACGHTVAVEIDQGVIVEPRRCPRTVCGQPNSMQLIHNRSSFDDRQVIRLQETPDMVPDGQTPHSINLCAYGELVDAVRAGDRIEVCGIFRSSPQRVNSRQRAVKSLYKTYLDIVHISKIDSKRMAPDSSTLATESAALSQGTVQESRQLTAQDIRNFTDISRRDDLYECLARSIAPSIYEMDDVKKGILLQLFGGTNKTFKKGGRYRGDINVLLCGDPSTSKSQLLQYVHKIAPRGVYTSGKGSSAVGLTAYVTRDVDTKQLVLESGALVLSDGGICCIDEFDKMSDTTRSVLHEVMEQQTISIAKAGIITTLNARTSILASANPIDSRYNPDLPVTANIDLPPPLLSRFDLVYLILDKVDDKTDRQLAKHLTSMYIEDAPATVASSDIIPIDTLTGYIQYAKDTFSPVMSEEGKNELVRAYVDMRKLGEDARSSEKRITATTRQLESMIRLSEAHAKMRFSQSVDLIDVKEAVRLIKSAIKDYATDPVTGRIDMDLVQTGTTQAQRRQQEDLAKEILRILDDTNTGTMRFTELAIKVNDNASGFRVENHDLNEAIKRLVDEGRVAVTGDAHRRTIRKLGL</sequence>
<evidence type="ECO:0000256" key="4">
    <source>
        <dbReference type="ARBA" id="ARBA00022741"/>
    </source>
</evidence>